<keyword evidence="3" id="KW-0808">Transferase</keyword>
<feature type="compositionally biased region" description="Low complexity" evidence="8">
    <location>
        <begin position="547"/>
        <end position="589"/>
    </location>
</feature>
<dbReference type="PROSITE" id="PS50011">
    <property type="entry name" value="PROTEIN_KINASE_DOM"/>
    <property type="match status" value="1"/>
</dbReference>
<dbReference type="SUPFAM" id="SSF56112">
    <property type="entry name" value="Protein kinase-like (PK-like)"/>
    <property type="match status" value="1"/>
</dbReference>
<dbReference type="RefSeq" id="WP_094661235.1">
    <property type="nucleotide sequence ID" value="NZ_MWWR01000015.1"/>
</dbReference>
<gene>
    <name evidence="11" type="ORF">PSRA_1431</name>
</gene>
<keyword evidence="5 11" id="KW-0418">Kinase</keyword>
<evidence type="ECO:0000256" key="2">
    <source>
        <dbReference type="ARBA" id="ARBA00012513"/>
    </source>
</evidence>
<feature type="binding site" evidence="7">
    <location>
        <position position="46"/>
    </location>
    <ligand>
        <name>ATP</name>
        <dbReference type="ChEBI" id="CHEBI:30616"/>
    </ligand>
</feature>
<dbReference type="PROSITE" id="PS00107">
    <property type="entry name" value="PROTEIN_KINASE_ATP"/>
    <property type="match status" value="1"/>
</dbReference>
<dbReference type="InterPro" id="IPR017441">
    <property type="entry name" value="Protein_kinase_ATP_BS"/>
</dbReference>
<feature type="compositionally biased region" description="Polar residues" evidence="8">
    <location>
        <begin position="316"/>
        <end position="346"/>
    </location>
</feature>
<comment type="similarity">
    <text evidence="1">Belongs to the protein kinase superfamily. NEK Ser/Thr protein kinase family. NIMA subfamily.</text>
</comment>
<evidence type="ECO:0000256" key="4">
    <source>
        <dbReference type="ARBA" id="ARBA00022741"/>
    </source>
</evidence>
<name>A0A261EV96_9BIFI</name>
<dbReference type="OrthoDB" id="9762169at2"/>
<feature type="region of interest" description="Disordered" evidence="8">
    <location>
        <begin position="404"/>
        <end position="462"/>
    </location>
</feature>
<proteinExistence type="inferred from homology"/>
<evidence type="ECO:0000259" key="10">
    <source>
        <dbReference type="PROSITE" id="PS50011"/>
    </source>
</evidence>
<feature type="transmembrane region" description="Helical" evidence="9">
    <location>
        <begin position="804"/>
        <end position="826"/>
    </location>
</feature>
<feature type="region of interest" description="Disordered" evidence="8">
    <location>
        <begin position="287"/>
        <end position="364"/>
    </location>
</feature>
<feature type="domain" description="Protein kinase" evidence="10">
    <location>
        <begin position="18"/>
        <end position="281"/>
    </location>
</feature>
<dbReference type="GO" id="GO:0004674">
    <property type="term" value="F:protein serine/threonine kinase activity"/>
    <property type="evidence" value="ECO:0007669"/>
    <property type="project" value="UniProtKB-EC"/>
</dbReference>
<dbReference type="AlphaFoldDB" id="A0A261EV96"/>
<dbReference type="InterPro" id="IPR000719">
    <property type="entry name" value="Prot_kinase_dom"/>
</dbReference>
<keyword evidence="9" id="KW-0812">Transmembrane</keyword>
<dbReference type="EC" id="2.7.11.1" evidence="2"/>
<evidence type="ECO:0000313" key="11">
    <source>
        <dbReference type="EMBL" id="OZG50576.1"/>
    </source>
</evidence>
<dbReference type="Gene3D" id="3.30.200.20">
    <property type="entry name" value="Phosphorylase Kinase, domain 1"/>
    <property type="match status" value="1"/>
</dbReference>
<feature type="region of interest" description="Disordered" evidence="8">
    <location>
        <begin position="477"/>
        <end position="497"/>
    </location>
</feature>
<protein>
    <recommendedName>
        <fullName evidence="2">non-specific serine/threonine protein kinase</fullName>
        <ecNumber evidence="2">2.7.11.1</ecNumber>
    </recommendedName>
</protein>
<feature type="compositionally biased region" description="Low complexity" evidence="8">
    <location>
        <begin position="513"/>
        <end position="522"/>
    </location>
</feature>
<dbReference type="CDD" id="cd14014">
    <property type="entry name" value="STKc_PknB_like"/>
    <property type="match status" value="1"/>
</dbReference>
<dbReference type="EMBL" id="MWWR01000015">
    <property type="protein sequence ID" value="OZG50576.1"/>
    <property type="molecule type" value="Genomic_DNA"/>
</dbReference>
<evidence type="ECO:0000256" key="9">
    <source>
        <dbReference type="SAM" id="Phobius"/>
    </source>
</evidence>
<dbReference type="PANTHER" id="PTHR43671">
    <property type="entry name" value="SERINE/THREONINE-PROTEIN KINASE NEK"/>
    <property type="match status" value="1"/>
</dbReference>
<keyword evidence="4 7" id="KW-0547">Nucleotide-binding</keyword>
<evidence type="ECO:0000313" key="12">
    <source>
        <dbReference type="Proteomes" id="UP000216725"/>
    </source>
</evidence>
<dbReference type="InterPro" id="IPR008271">
    <property type="entry name" value="Ser/Thr_kinase_AS"/>
</dbReference>
<feature type="transmembrane region" description="Helical" evidence="9">
    <location>
        <begin position="742"/>
        <end position="763"/>
    </location>
</feature>
<keyword evidence="6 7" id="KW-0067">ATP-binding</keyword>
<evidence type="ECO:0000256" key="7">
    <source>
        <dbReference type="PROSITE-ProRule" id="PRU10141"/>
    </source>
</evidence>
<keyword evidence="12" id="KW-1185">Reference proteome</keyword>
<dbReference type="PANTHER" id="PTHR43671:SF13">
    <property type="entry name" value="SERINE_THREONINE-PROTEIN KINASE NEK2"/>
    <property type="match status" value="1"/>
</dbReference>
<reference evidence="11 12" key="1">
    <citation type="journal article" date="2017" name="BMC Genomics">
        <title>Comparative genomic and phylogenomic analyses of the Bifidobacteriaceae family.</title>
        <authorList>
            <person name="Lugli G.A."/>
            <person name="Milani C."/>
            <person name="Turroni F."/>
            <person name="Duranti S."/>
            <person name="Mancabelli L."/>
            <person name="Mangifesta M."/>
            <person name="Ferrario C."/>
            <person name="Modesto M."/>
            <person name="Mattarelli P."/>
            <person name="Jiri K."/>
            <person name="van Sinderen D."/>
            <person name="Ventura M."/>
        </authorList>
    </citation>
    <scope>NUCLEOTIDE SEQUENCE [LARGE SCALE GENOMIC DNA]</scope>
    <source>
        <strain evidence="11 12">DSM 24742</strain>
    </source>
</reference>
<sequence>MSDISMLNLQPGQIVGGYMLMSPLGGGGMGSVWRVQDGGGNVFAMKILRDSLAATRGGVSDHEQEVARERLRREGAALRRVNHPGVCRIVDMELDDSLAFIVTELIEGMNLAEDVATNGRYEPVDLMHLAQRLIDAVDAVHAAGIIHRDIKPSNVMIADSGPVLVDFGIAMGEGESHVTRTGMVMGTPGFIAPEIINGSEADEATDWWSVASVLAFAGTGRPIFGTKPLMTVLEREASGHANLVGLGPHTTNAMRSALSPDRMRRCSARELLDAIVADATMGAARTASAAEPPSYPVLPHKHLSDADGGASGTAGYKNTDTPEGSGVSRGSNSSLPPAAGNSTVQENAGVVPPFSASFSTHDGARGQWRDAARTMAMPTGEEAEAARRRAADKAEQIQKLLNGDFDDYDYGTNAETDGDTPDSSGVSREAVTLWSSFARPGSPNGSFGGAGFSNSARRADPDAETRVMAPFDPSQAATEVLDPPAPTMPSFGAAPLRADAPTPLALENLRADGANEGDTADGTGDGEPGLAHTRRISGLIPPPPPSADGSDADQSAGHASDGAGESTDGAGDDGASQSGDASSAEASSDGAPFDMAHYIDAWSNAFSLHGTAPALFIGATLGVLSMPFPGLAAIIGPALLVAFTTAGFALHARFTREAKRGGHTQPADKALDVVAAPWHLLQGLAVSAAGIVLFEAIFLTVAVMSCIASGPALDATGNAIGIHLSDTATMPVAIGESNTTDAVWLAVAGAAAWGMGLMGTHIVKPLRRFTTMTRIGLGTLCVRRGEGASGAVDPQIADHSHIALIVWGVVTAILAIAVAAGIPISWAPLTVA</sequence>
<feature type="transmembrane region" description="Helical" evidence="9">
    <location>
        <begin position="630"/>
        <end position="650"/>
    </location>
</feature>
<dbReference type="InterPro" id="IPR050660">
    <property type="entry name" value="NEK_Ser/Thr_kinase"/>
</dbReference>
<keyword evidence="9" id="KW-1133">Transmembrane helix</keyword>
<evidence type="ECO:0000256" key="6">
    <source>
        <dbReference type="ARBA" id="ARBA00022840"/>
    </source>
</evidence>
<dbReference type="Proteomes" id="UP000216725">
    <property type="component" value="Unassembled WGS sequence"/>
</dbReference>
<evidence type="ECO:0000256" key="3">
    <source>
        <dbReference type="ARBA" id="ARBA00022679"/>
    </source>
</evidence>
<dbReference type="PROSITE" id="PS00108">
    <property type="entry name" value="PROTEIN_KINASE_ST"/>
    <property type="match status" value="1"/>
</dbReference>
<evidence type="ECO:0000256" key="5">
    <source>
        <dbReference type="ARBA" id="ARBA00022777"/>
    </source>
</evidence>
<dbReference type="SMART" id="SM00220">
    <property type="entry name" value="S_TKc"/>
    <property type="match status" value="1"/>
</dbReference>
<evidence type="ECO:0000256" key="8">
    <source>
        <dbReference type="SAM" id="MobiDB-lite"/>
    </source>
</evidence>
<feature type="region of interest" description="Disordered" evidence="8">
    <location>
        <begin position="513"/>
        <end position="589"/>
    </location>
</feature>
<accession>A0A261EV96</accession>
<dbReference type="Pfam" id="PF00069">
    <property type="entry name" value="Pkinase"/>
    <property type="match status" value="1"/>
</dbReference>
<organism evidence="11 12">
    <name type="scientific">Pseudoscardovia radai</name>
    <dbReference type="NCBI Taxonomy" id="987066"/>
    <lineage>
        <taxon>Bacteria</taxon>
        <taxon>Bacillati</taxon>
        <taxon>Actinomycetota</taxon>
        <taxon>Actinomycetes</taxon>
        <taxon>Bifidobacteriales</taxon>
        <taxon>Bifidobacteriaceae</taxon>
        <taxon>Pseudoscardovia</taxon>
    </lineage>
</organism>
<dbReference type="InterPro" id="IPR011009">
    <property type="entry name" value="Kinase-like_dom_sf"/>
</dbReference>
<dbReference type="Gene3D" id="1.10.510.10">
    <property type="entry name" value="Transferase(Phosphotransferase) domain 1"/>
    <property type="match status" value="1"/>
</dbReference>
<comment type="caution">
    <text evidence="11">The sequence shown here is derived from an EMBL/GenBank/DDBJ whole genome shotgun (WGS) entry which is preliminary data.</text>
</comment>
<feature type="transmembrane region" description="Helical" evidence="9">
    <location>
        <begin position="684"/>
        <end position="704"/>
    </location>
</feature>
<evidence type="ECO:0000256" key="1">
    <source>
        <dbReference type="ARBA" id="ARBA00010886"/>
    </source>
</evidence>
<keyword evidence="9" id="KW-0472">Membrane</keyword>
<dbReference type="GO" id="GO:0005524">
    <property type="term" value="F:ATP binding"/>
    <property type="evidence" value="ECO:0007669"/>
    <property type="project" value="UniProtKB-UniRule"/>
</dbReference>